<evidence type="ECO:0000313" key="3">
    <source>
        <dbReference type="Proteomes" id="UP000436016"/>
    </source>
</evidence>
<proteinExistence type="predicted"/>
<name>A0A6B0TLC7_9RHOB</name>
<keyword evidence="3" id="KW-1185">Reference proteome</keyword>
<organism evidence="2 3">
    <name type="scientific">Oceanomicrobium pacificus</name>
    <dbReference type="NCBI Taxonomy" id="2692916"/>
    <lineage>
        <taxon>Bacteria</taxon>
        <taxon>Pseudomonadati</taxon>
        <taxon>Pseudomonadota</taxon>
        <taxon>Alphaproteobacteria</taxon>
        <taxon>Rhodobacterales</taxon>
        <taxon>Paracoccaceae</taxon>
        <taxon>Oceanomicrobium</taxon>
    </lineage>
</organism>
<accession>A0A6B0TLC7</accession>
<dbReference type="Pfam" id="PF06568">
    <property type="entry name" value="YjiS-like"/>
    <property type="match status" value="1"/>
</dbReference>
<dbReference type="AlphaFoldDB" id="A0A6B0TLC7"/>
<feature type="domain" description="YjiS-like" evidence="1">
    <location>
        <begin position="34"/>
        <end position="63"/>
    </location>
</feature>
<comment type="caution">
    <text evidence="2">The sequence shown here is derived from an EMBL/GenBank/DDBJ whole genome shotgun (WGS) entry which is preliminary data.</text>
</comment>
<evidence type="ECO:0000313" key="2">
    <source>
        <dbReference type="EMBL" id="MXU65307.1"/>
    </source>
</evidence>
<dbReference type="InterPro" id="IPR009506">
    <property type="entry name" value="YjiS-like"/>
</dbReference>
<dbReference type="RefSeq" id="WP_160853667.1">
    <property type="nucleotide sequence ID" value="NZ_WUWG01000003.1"/>
</dbReference>
<dbReference type="Proteomes" id="UP000436016">
    <property type="component" value="Unassembled WGS sequence"/>
</dbReference>
<dbReference type="EMBL" id="WUWG01000003">
    <property type="protein sequence ID" value="MXU65307.1"/>
    <property type="molecule type" value="Genomic_DNA"/>
</dbReference>
<sequence length="73" mass="8191">MTQSIATRPVPMGAVSIFRAISLVEDLPVRLRTRILAYRTARKLHALTDRDLSDIGLERADIDTVSKRICGLR</sequence>
<evidence type="ECO:0000259" key="1">
    <source>
        <dbReference type="Pfam" id="PF06568"/>
    </source>
</evidence>
<gene>
    <name evidence="2" type="ORF">GSH16_07590</name>
</gene>
<reference evidence="2 3" key="1">
    <citation type="submission" date="2019-12" db="EMBL/GenBank/DDBJ databases">
        <title>Strain KN286 was isolated from seawater, which was collected from Caroline Seamount in the tropical western Pacific.</title>
        <authorList>
            <person name="Wang Q."/>
        </authorList>
    </citation>
    <scope>NUCLEOTIDE SEQUENCE [LARGE SCALE GENOMIC DNA]</scope>
    <source>
        <strain evidence="2 3">KN286</strain>
    </source>
</reference>
<protein>
    <submittedName>
        <fullName evidence="2">DUF1127 domain-containing protein</fullName>
    </submittedName>
</protein>